<proteinExistence type="predicted"/>
<accession>A0A4V3GE27</accession>
<dbReference type="EMBL" id="SODP01000005">
    <property type="protein sequence ID" value="TDW54463.1"/>
    <property type="molecule type" value="Genomic_DNA"/>
</dbReference>
<dbReference type="OrthoDB" id="5244723at2"/>
<dbReference type="Proteomes" id="UP000295146">
    <property type="component" value="Unassembled WGS sequence"/>
</dbReference>
<keyword evidence="2" id="KW-0812">Transmembrane</keyword>
<keyword evidence="4" id="KW-1185">Reference proteome</keyword>
<dbReference type="RefSeq" id="WP_134111198.1">
    <property type="nucleotide sequence ID" value="NZ_SODP01000005.1"/>
</dbReference>
<feature type="transmembrane region" description="Helical" evidence="2">
    <location>
        <begin position="88"/>
        <end position="108"/>
    </location>
</feature>
<reference evidence="3 4" key="1">
    <citation type="submission" date="2019-03" db="EMBL/GenBank/DDBJ databases">
        <title>Genomic Encyclopedia of Type Strains, Phase III (KMG-III): the genomes of soil and plant-associated and newly described type strains.</title>
        <authorList>
            <person name="Whitman W."/>
        </authorList>
    </citation>
    <scope>NUCLEOTIDE SEQUENCE [LARGE SCALE GENOMIC DNA]</scope>
    <source>
        <strain evidence="3 4">VKM Ac-2573</strain>
    </source>
</reference>
<evidence type="ECO:0000256" key="1">
    <source>
        <dbReference type="SAM" id="MobiDB-lite"/>
    </source>
</evidence>
<evidence type="ECO:0000313" key="3">
    <source>
        <dbReference type="EMBL" id="TDW54463.1"/>
    </source>
</evidence>
<protein>
    <submittedName>
        <fullName evidence="3">Uncharacterized protein</fullName>
    </submittedName>
</protein>
<feature type="transmembrane region" description="Helical" evidence="2">
    <location>
        <begin position="129"/>
        <end position="149"/>
    </location>
</feature>
<evidence type="ECO:0000256" key="2">
    <source>
        <dbReference type="SAM" id="Phobius"/>
    </source>
</evidence>
<gene>
    <name evidence="3" type="ORF">EV653_7781</name>
</gene>
<organism evidence="3 4">
    <name type="scientific">Kribbella pratensis</name>
    <dbReference type="NCBI Taxonomy" id="2512112"/>
    <lineage>
        <taxon>Bacteria</taxon>
        <taxon>Bacillati</taxon>
        <taxon>Actinomycetota</taxon>
        <taxon>Actinomycetes</taxon>
        <taxon>Propionibacteriales</taxon>
        <taxon>Kribbellaceae</taxon>
        <taxon>Kribbella</taxon>
    </lineage>
</organism>
<keyword evidence="2" id="KW-0472">Membrane</keyword>
<keyword evidence="2" id="KW-1133">Transmembrane helix</keyword>
<comment type="caution">
    <text evidence="3">The sequence shown here is derived from an EMBL/GenBank/DDBJ whole genome shotgun (WGS) entry which is preliminary data.</text>
</comment>
<evidence type="ECO:0000313" key="4">
    <source>
        <dbReference type="Proteomes" id="UP000295146"/>
    </source>
</evidence>
<sequence length="205" mass="21494">MTQQHHEDTRIDRVDPSETYDDDRTTTSDRSTLPTKDRVDPSYRGFKGGAAFFGWIVAIGLIALLTGIVGALAAAADYALTIDWNGSAGTVGIASAAVLLVILAIAYYNGGYVAGRLARFDGARQGFGVWMIGVIVTAVVAGLAALAGSQYDVLDRVNLPSVPIDDHTLTTGGVVVMIAAVVLTLLAALIGGMAGQRYHRRIDAS</sequence>
<feature type="transmembrane region" description="Helical" evidence="2">
    <location>
        <begin position="169"/>
        <end position="191"/>
    </location>
</feature>
<dbReference type="AlphaFoldDB" id="A0A4V3GE27"/>
<feature type="compositionally biased region" description="Basic and acidic residues" evidence="1">
    <location>
        <begin position="1"/>
        <end position="27"/>
    </location>
</feature>
<feature type="region of interest" description="Disordered" evidence="1">
    <location>
        <begin position="1"/>
        <end position="36"/>
    </location>
</feature>
<feature type="transmembrane region" description="Helical" evidence="2">
    <location>
        <begin position="52"/>
        <end position="76"/>
    </location>
</feature>
<name>A0A4V3GE27_9ACTN</name>